<feature type="transmembrane region" description="Helical" evidence="8">
    <location>
        <begin position="223"/>
        <end position="241"/>
    </location>
</feature>
<evidence type="ECO:0000313" key="9">
    <source>
        <dbReference type="EMBL" id="PQJ52583.1"/>
    </source>
</evidence>
<feature type="transmembrane region" description="Helical" evidence="8">
    <location>
        <begin position="187"/>
        <end position="211"/>
    </location>
</feature>
<proteinExistence type="inferred from homology"/>
<dbReference type="AlphaFoldDB" id="A0A2S7URL0"/>
<gene>
    <name evidence="9" type="ORF">BTO11_02235</name>
</gene>
<keyword evidence="3" id="KW-0813">Transport</keyword>
<evidence type="ECO:0000256" key="1">
    <source>
        <dbReference type="ARBA" id="ARBA00004651"/>
    </source>
</evidence>
<evidence type="ECO:0000256" key="6">
    <source>
        <dbReference type="ARBA" id="ARBA00022989"/>
    </source>
</evidence>
<keyword evidence="6 8" id="KW-1133">Transmembrane helix</keyword>
<dbReference type="PANTHER" id="PTHR30269:SF37">
    <property type="entry name" value="MEMBRANE TRANSPORTER PROTEIN"/>
    <property type="match status" value="1"/>
</dbReference>
<keyword evidence="5 8" id="KW-0812">Transmembrane</keyword>
<keyword evidence="10" id="KW-1185">Reference proteome</keyword>
<organism evidence="9 10">
    <name type="scientific">Psychrosphaera saromensis</name>
    <dbReference type="NCBI Taxonomy" id="716813"/>
    <lineage>
        <taxon>Bacteria</taxon>
        <taxon>Pseudomonadati</taxon>
        <taxon>Pseudomonadota</taxon>
        <taxon>Gammaproteobacteria</taxon>
        <taxon>Alteromonadales</taxon>
        <taxon>Pseudoalteromonadaceae</taxon>
        <taxon>Psychrosphaera</taxon>
    </lineage>
</organism>
<evidence type="ECO:0000256" key="5">
    <source>
        <dbReference type="ARBA" id="ARBA00022692"/>
    </source>
</evidence>
<feature type="transmembrane region" description="Helical" evidence="8">
    <location>
        <begin position="71"/>
        <end position="90"/>
    </location>
</feature>
<dbReference type="Pfam" id="PF01925">
    <property type="entry name" value="TauE"/>
    <property type="match status" value="1"/>
</dbReference>
<dbReference type="RefSeq" id="WP_105051047.1">
    <property type="nucleotide sequence ID" value="NZ_BMYG01000004.1"/>
</dbReference>
<dbReference type="InterPro" id="IPR002781">
    <property type="entry name" value="TM_pro_TauE-like"/>
</dbReference>
<dbReference type="Proteomes" id="UP000239007">
    <property type="component" value="Unassembled WGS sequence"/>
</dbReference>
<evidence type="ECO:0000256" key="7">
    <source>
        <dbReference type="ARBA" id="ARBA00023136"/>
    </source>
</evidence>
<sequence length="247" mass="26667">MEISAVIIIAIVVLLIGISKSAFAGALGVFAVPLLMLKFSAVEAIALMLPLLIIADVITVKGYWKKWDTPLLMTLIPGAIVGIITANLIIDLINNDYLQFVIASICIVFAIKNIVFKHIELKLINNKLGAYCMSALSGISSTLVHAGGPPLLIYFSAIGLAPSKFVATAAIFFAIMNLVKLVGFISLGLITSDLILTALAFIPMAFVGHWIGVKINNNLDKQLFLKVMNYLLLVLGFWLIIKANIDI</sequence>
<keyword evidence="4 8" id="KW-1003">Cell membrane</keyword>
<comment type="similarity">
    <text evidence="2 8">Belongs to the 4-toluene sulfonate uptake permease (TSUP) (TC 2.A.102) family.</text>
</comment>
<evidence type="ECO:0000256" key="3">
    <source>
        <dbReference type="ARBA" id="ARBA00022448"/>
    </source>
</evidence>
<name>A0A2S7URL0_9GAMM</name>
<feature type="transmembrane region" description="Helical" evidence="8">
    <location>
        <begin position="128"/>
        <end position="146"/>
    </location>
</feature>
<dbReference type="GO" id="GO:0005886">
    <property type="term" value="C:plasma membrane"/>
    <property type="evidence" value="ECO:0007669"/>
    <property type="project" value="UniProtKB-SubCell"/>
</dbReference>
<evidence type="ECO:0000256" key="8">
    <source>
        <dbReference type="RuleBase" id="RU363041"/>
    </source>
</evidence>
<protein>
    <recommendedName>
        <fullName evidence="8">Probable membrane transporter protein</fullName>
    </recommendedName>
</protein>
<dbReference type="EMBL" id="MSCH01000003">
    <property type="protein sequence ID" value="PQJ52583.1"/>
    <property type="molecule type" value="Genomic_DNA"/>
</dbReference>
<evidence type="ECO:0000256" key="2">
    <source>
        <dbReference type="ARBA" id="ARBA00009142"/>
    </source>
</evidence>
<dbReference type="InterPro" id="IPR052017">
    <property type="entry name" value="TSUP"/>
</dbReference>
<dbReference type="OrthoDB" id="7028171at2"/>
<comment type="caution">
    <text evidence="9">The sequence shown here is derived from an EMBL/GenBank/DDBJ whole genome shotgun (WGS) entry which is preliminary data.</text>
</comment>
<comment type="subcellular location">
    <subcellularLocation>
        <location evidence="1 8">Cell membrane</location>
        <topology evidence="1 8">Multi-pass membrane protein</topology>
    </subcellularLocation>
</comment>
<evidence type="ECO:0000313" key="10">
    <source>
        <dbReference type="Proteomes" id="UP000239007"/>
    </source>
</evidence>
<feature type="transmembrane region" description="Helical" evidence="8">
    <location>
        <begin position="96"/>
        <end position="116"/>
    </location>
</feature>
<reference evidence="9 10" key="1">
    <citation type="submission" date="2016-12" db="EMBL/GenBank/DDBJ databases">
        <title>Diversity of luminous bacteria.</title>
        <authorList>
            <person name="Yoshizawa S."/>
            <person name="Kogure K."/>
        </authorList>
    </citation>
    <scope>NUCLEOTIDE SEQUENCE [LARGE SCALE GENOMIC DNA]</scope>
    <source>
        <strain evidence="9 10">SA4-48</strain>
    </source>
</reference>
<accession>A0A2S7URL0</accession>
<feature type="transmembrane region" description="Helical" evidence="8">
    <location>
        <begin position="34"/>
        <end position="59"/>
    </location>
</feature>
<dbReference type="PANTHER" id="PTHR30269">
    <property type="entry name" value="TRANSMEMBRANE PROTEIN YFCA"/>
    <property type="match status" value="1"/>
</dbReference>
<keyword evidence="7 8" id="KW-0472">Membrane</keyword>
<evidence type="ECO:0000256" key="4">
    <source>
        <dbReference type="ARBA" id="ARBA00022475"/>
    </source>
</evidence>